<dbReference type="GO" id="GO:0016702">
    <property type="term" value="F:oxidoreductase activity, acting on single donors with incorporation of molecular oxygen, incorporation of two atoms of oxygen"/>
    <property type="evidence" value="ECO:0007669"/>
    <property type="project" value="InterPro"/>
</dbReference>
<gene>
    <name evidence="6" type="ORF">LSAT_V11C600317460</name>
</gene>
<name>A0A9R1VA19_LACSA</name>
<dbReference type="InterPro" id="IPR013819">
    <property type="entry name" value="LipOase_C"/>
</dbReference>
<evidence type="ECO:0000313" key="6">
    <source>
        <dbReference type="EMBL" id="KAJ0202183.1"/>
    </source>
</evidence>
<dbReference type="AlphaFoldDB" id="A0A9R1VA19"/>
<organism evidence="6 7">
    <name type="scientific">Lactuca sativa</name>
    <name type="common">Garden lettuce</name>
    <dbReference type="NCBI Taxonomy" id="4236"/>
    <lineage>
        <taxon>Eukaryota</taxon>
        <taxon>Viridiplantae</taxon>
        <taxon>Streptophyta</taxon>
        <taxon>Embryophyta</taxon>
        <taxon>Tracheophyta</taxon>
        <taxon>Spermatophyta</taxon>
        <taxon>Magnoliopsida</taxon>
        <taxon>eudicotyledons</taxon>
        <taxon>Gunneridae</taxon>
        <taxon>Pentapetalae</taxon>
        <taxon>asterids</taxon>
        <taxon>campanulids</taxon>
        <taxon>Asterales</taxon>
        <taxon>Asteraceae</taxon>
        <taxon>Cichorioideae</taxon>
        <taxon>Cichorieae</taxon>
        <taxon>Lactucinae</taxon>
        <taxon>Lactuca</taxon>
    </lineage>
</organism>
<evidence type="ECO:0000313" key="7">
    <source>
        <dbReference type="Proteomes" id="UP000235145"/>
    </source>
</evidence>
<sequence length="116" mass="13291">MNLLDQSYLPSETPDGLKSLREKDLSSLRGIGEGERKTFERIYDYDMYDDLGDPDTNSDLGRPVLGGKKYPYPRRCRTGRKMTSTGTNISYALHYFGSCFVLSRCSGMFLRKERKV</sequence>
<dbReference type="InterPro" id="IPR000907">
    <property type="entry name" value="LipOase"/>
</dbReference>
<dbReference type="PROSITE" id="PS51393">
    <property type="entry name" value="LIPOXYGENASE_3"/>
    <property type="match status" value="1"/>
</dbReference>
<dbReference type="GO" id="GO:0034440">
    <property type="term" value="P:lipid oxidation"/>
    <property type="evidence" value="ECO:0007669"/>
    <property type="project" value="InterPro"/>
</dbReference>
<feature type="region of interest" description="Disordered" evidence="4">
    <location>
        <begin position="1"/>
        <end position="20"/>
    </location>
</feature>
<keyword evidence="3" id="KW-0560">Oxidoreductase</keyword>
<dbReference type="PANTHER" id="PTHR11771">
    <property type="entry name" value="LIPOXYGENASE"/>
    <property type="match status" value="1"/>
</dbReference>
<evidence type="ECO:0000256" key="1">
    <source>
        <dbReference type="ARBA" id="ARBA00022723"/>
    </source>
</evidence>
<comment type="caution">
    <text evidence="6">The sequence shown here is derived from an EMBL/GenBank/DDBJ whole genome shotgun (WGS) entry which is preliminary data.</text>
</comment>
<dbReference type="EMBL" id="NBSK02000006">
    <property type="protein sequence ID" value="KAJ0202183.1"/>
    <property type="molecule type" value="Genomic_DNA"/>
</dbReference>
<reference evidence="6 7" key="1">
    <citation type="journal article" date="2017" name="Nat. Commun.">
        <title>Genome assembly with in vitro proximity ligation data and whole-genome triplication in lettuce.</title>
        <authorList>
            <person name="Reyes-Chin-Wo S."/>
            <person name="Wang Z."/>
            <person name="Yang X."/>
            <person name="Kozik A."/>
            <person name="Arikit S."/>
            <person name="Song C."/>
            <person name="Xia L."/>
            <person name="Froenicke L."/>
            <person name="Lavelle D.O."/>
            <person name="Truco M.J."/>
            <person name="Xia R."/>
            <person name="Zhu S."/>
            <person name="Xu C."/>
            <person name="Xu H."/>
            <person name="Xu X."/>
            <person name="Cox K."/>
            <person name="Korf I."/>
            <person name="Meyers B.C."/>
            <person name="Michelmore R.W."/>
        </authorList>
    </citation>
    <scope>NUCLEOTIDE SEQUENCE [LARGE SCALE GENOMIC DNA]</scope>
    <source>
        <strain evidence="7">cv. Salinas</strain>
        <tissue evidence="6">Seedlings</tissue>
    </source>
</reference>
<dbReference type="InterPro" id="IPR001246">
    <property type="entry name" value="LipOase_plant"/>
</dbReference>
<evidence type="ECO:0000256" key="3">
    <source>
        <dbReference type="ARBA" id="ARBA00023002"/>
    </source>
</evidence>
<feature type="compositionally biased region" description="Polar residues" evidence="4">
    <location>
        <begin position="1"/>
        <end position="10"/>
    </location>
</feature>
<dbReference type="PRINTS" id="PR00468">
    <property type="entry name" value="PLTLPOXGNASE"/>
</dbReference>
<dbReference type="SUPFAM" id="SSF48484">
    <property type="entry name" value="Lipoxigenase"/>
    <property type="match status" value="1"/>
</dbReference>
<dbReference type="GO" id="GO:0046872">
    <property type="term" value="F:metal ion binding"/>
    <property type="evidence" value="ECO:0007669"/>
    <property type="project" value="UniProtKB-KW"/>
</dbReference>
<keyword evidence="7" id="KW-1185">Reference proteome</keyword>
<dbReference type="Pfam" id="PF00305">
    <property type="entry name" value="Lipoxygenase"/>
    <property type="match status" value="1"/>
</dbReference>
<dbReference type="Gene3D" id="4.10.375.10">
    <property type="entry name" value="Lipoxygenase-1, Domain 2"/>
    <property type="match status" value="1"/>
</dbReference>
<accession>A0A9R1VA19</accession>
<evidence type="ECO:0000256" key="2">
    <source>
        <dbReference type="ARBA" id="ARBA00022964"/>
    </source>
</evidence>
<dbReference type="InterPro" id="IPR036226">
    <property type="entry name" value="LipOase_C_sf"/>
</dbReference>
<evidence type="ECO:0000256" key="4">
    <source>
        <dbReference type="SAM" id="MobiDB-lite"/>
    </source>
</evidence>
<keyword evidence="2" id="KW-0223">Dioxygenase</keyword>
<keyword evidence="1" id="KW-0479">Metal-binding</keyword>
<proteinExistence type="predicted"/>
<dbReference type="Proteomes" id="UP000235145">
    <property type="component" value="Unassembled WGS sequence"/>
</dbReference>
<protein>
    <recommendedName>
        <fullName evidence="5">Lipoxygenase domain-containing protein</fullName>
    </recommendedName>
</protein>
<feature type="domain" description="Lipoxygenase" evidence="5">
    <location>
        <begin position="7"/>
        <end position="116"/>
    </location>
</feature>
<evidence type="ECO:0000259" key="5">
    <source>
        <dbReference type="PROSITE" id="PS51393"/>
    </source>
</evidence>